<name>A0A517Y538_9BACT</name>
<reference evidence="1 2" key="1">
    <citation type="submission" date="2019-02" db="EMBL/GenBank/DDBJ databases">
        <title>Deep-cultivation of Planctomycetes and their phenomic and genomic characterization uncovers novel biology.</title>
        <authorList>
            <person name="Wiegand S."/>
            <person name="Jogler M."/>
            <person name="Boedeker C."/>
            <person name="Pinto D."/>
            <person name="Vollmers J."/>
            <person name="Rivas-Marin E."/>
            <person name="Kohn T."/>
            <person name="Peeters S.H."/>
            <person name="Heuer A."/>
            <person name="Rast P."/>
            <person name="Oberbeckmann S."/>
            <person name="Bunk B."/>
            <person name="Jeske O."/>
            <person name="Meyerdierks A."/>
            <person name="Storesund J.E."/>
            <person name="Kallscheuer N."/>
            <person name="Luecker S."/>
            <person name="Lage O.M."/>
            <person name="Pohl T."/>
            <person name="Merkel B.J."/>
            <person name="Hornburger P."/>
            <person name="Mueller R.-W."/>
            <person name="Bruemmer F."/>
            <person name="Labrenz M."/>
            <person name="Spormann A.M."/>
            <person name="Op den Camp H."/>
            <person name="Overmann J."/>
            <person name="Amann R."/>
            <person name="Jetten M.S.M."/>
            <person name="Mascher T."/>
            <person name="Medema M.H."/>
            <person name="Devos D.P."/>
            <person name="Kaster A.-K."/>
            <person name="Ovreas L."/>
            <person name="Rohde M."/>
            <person name="Galperin M.Y."/>
            <person name="Jogler C."/>
        </authorList>
    </citation>
    <scope>NUCLEOTIDE SEQUENCE [LARGE SCALE GENOMIC DNA]</scope>
    <source>
        <strain evidence="1 2">ETA_A8</strain>
    </source>
</reference>
<dbReference type="AlphaFoldDB" id="A0A517Y538"/>
<sequence length="199" mass="21135">MAMKRFRGRATWLLAGLAMGLLFGLGTTAGLLWSTQTTANQASANAIPSHPAWPKGLPLNASTASTSETLALCTGRVDDQVEGIFTLDFITGDLQCFVMNPRVGKFVGWFKTNVTTQLPVEKGKKPSYVMTTGAWEPVGASTNARPAGCVVYVADANTGMFAAYTFPWVRGAASSGVLQSTPMTPLDGNKARNIVLRSE</sequence>
<keyword evidence="2" id="KW-1185">Reference proteome</keyword>
<evidence type="ECO:0000313" key="2">
    <source>
        <dbReference type="Proteomes" id="UP000315017"/>
    </source>
</evidence>
<dbReference type="KEGG" id="aagg:ETAA8_04290"/>
<accession>A0A517Y538</accession>
<protein>
    <submittedName>
        <fullName evidence="1">Uncharacterized protein</fullName>
    </submittedName>
</protein>
<dbReference type="EMBL" id="CP036274">
    <property type="protein sequence ID" value="QDU25363.1"/>
    <property type="molecule type" value="Genomic_DNA"/>
</dbReference>
<evidence type="ECO:0000313" key="1">
    <source>
        <dbReference type="EMBL" id="QDU25363.1"/>
    </source>
</evidence>
<gene>
    <name evidence="1" type="ORF">ETAA8_04290</name>
</gene>
<proteinExistence type="predicted"/>
<dbReference type="Proteomes" id="UP000315017">
    <property type="component" value="Chromosome"/>
</dbReference>
<organism evidence="1 2">
    <name type="scientific">Anatilimnocola aggregata</name>
    <dbReference type="NCBI Taxonomy" id="2528021"/>
    <lineage>
        <taxon>Bacteria</taxon>
        <taxon>Pseudomonadati</taxon>
        <taxon>Planctomycetota</taxon>
        <taxon>Planctomycetia</taxon>
        <taxon>Pirellulales</taxon>
        <taxon>Pirellulaceae</taxon>
        <taxon>Anatilimnocola</taxon>
    </lineage>
</organism>